<dbReference type="Proteomes" id="UP000886805">
    <property type="component" value="Unassembled WGS sequence"/>
</dbReference>
<evidence type="ECO:0000256" key="1">
    <source>
        <dbReference type="SAM" id="MobiDB-lite"/>
    </source>
</evidence>
<feature type="transmembrane region" description="Helical" evidence="2">
    <location>
        <begin position="43"/>
        <end position="64"/>
    </location>
</feature>
<feature type="domain" description="TadE-like" evidence="3">
    <location>
        <begin position="35"/>
        <end position="76"/>
    </location>
</feature>
<organism evidence="4 5">
    <name type="scientific">Candidatus Anaerobutyricum stercoripullorum</name>
    <dbReference type="NCBI Taxonomy" id="2838456"/>
    <lineage>
        <taxon>Bacteria</taxon>
        <taxon>Bacillati</taxon>
        <taxon>Bacillota</taxon>
        <taxon>Clostridia</taxon>
        <taxon>Lachnospirales</taxon>
        <taxon>Lachnospiraceae</taxon>
        <taxon>Anaerobutyricum</taxon>
    </lineage>
</organism>
<proteinExistence type="predicted"/>
<accession>A0A9D1X1W9</accession>
<dbReference type="InterPro" id="IPR012495">
    <property type="entry name" value="TadE-like_dom"/>
</dbReference>
<dbReference type="EMBL" id="DXEQ01000005">
    <property type="protein sequence ID" value="HIX71409.1"/>
    <property type="molecule type" value="Genomic_DNA"/>
</dbReference>
<feature type="compositionally biased region" description="Low complexity" evidence="1">
    <location>
        <begin position="119"/>
        <end position="141"/>
    </location>
</feature>
<dbReference type="Pfam" id="PF07811">
    <property type="entry name" value="TadE"/>
    <property type="match status" value="1"/>
</dbReference>
<evidence type="ECO:0000313" key="5">
    <source>
        <dbReference type="Proteomes" id="UP000886805"/>
    </source>
</evidence>
<name>A0A9D1X1W9_9FIRM</name>
<keyword evidence="2" id="KW-0812">Transmembrane</keyword>
<reference evidence="4" key="2">
    <citation type="submission" date="2021-04" db="EMBL/GenBank/DDBJ databases">
        <authorList>
            <person name="Gilroy R."/>
        </authorList>
    </citation>
    <scope>NUCLEOTIDE SEQUENCE</scope>
    <source>
        <strain evidence="4">ChiSxjej3B15-1167</strain>
    </source>
</reference>
<evidence type="ECO:0000259" key="3">
    <source>
        <dbReference type="Pfam" id="PF07811"/>
    </source>
</evidence>
<evidence type="ECO:0000256" key="2">
    <source>
        <dbReference type="SAM" id="Phobius"/>
    </source>
</evidence>
<keyword evidence="2" id="KW-1133">Transmembrane helix</keyword>
<comment type="caution">
    <text evidence="4">The sequence shown here is derived from an EMBL/GenBank/DDBJ whole genome shotgun (WGS) entry which is preliminary data.</text>
</comment>
<evidence type="ECO:0000313" key="4">
    <source>
        <dbReference type="EMBL" id="HIX71409.1"/>
    </source>
</evidence>
<reference evidence="4" key="1">
    <citation type="journal article" date="2021" name="PeerJ">
        <title>Extensive microbial diversity within the chicken gut microbiome revealed by metagenomics and culture.</title>
        <authorList>
            <person name="Gilroy R."/>
            <person name="Ravi A."/>
            <person name="Getino M."/>
            <person name="Pursley I."/>
            <person name="Horton D.L."/>
            <person name="Alikhan N.F."/>
            <person name="Baker D."/>
            <person name="Gharbi K."/>
            <person name="Hall N."/>
            <person name="Watson M."/>
            <person name="Adriaenssens E.M."/>
            <person name="Foster-Nyarko E."/>
            <person name="Jarju S."/>
            <person name="Secka A."/>
            <person name="Antonio M."/>
            <person name="Oren A."/>
            <person name="Chaudhuri R.R."/>
            <person name="La Ragione R."/>
            <person name="Hildebrand F."/>
            <person name="Pallen M.J."/>
        </authorList>
    </citation>
    <scope>NUCLEOTIDE SEQUENCE</scope>
    <source>
        <strain evidence="4">ChiSxjej3B15-1167</strain>
    </source>
</reference>
<keyword evidence="2" id="KW-0472">Membrane</keyword>
<feature type="region of interest" description="Disordered" evidence="1">
    <location>
        <begin position="93"/>
        <end position="141"/>
    </location>
</feature>
<gene>
    <name evidence="4" type="ORF">H9849_00155</name>
</gene>
<protein>
    <submittedName>
        <fullName evidence="4">Pilus assembly protein</fullName>
    </submittedName>
</protein>
<sequence>MNIIPKKIFKRSLQAQKESWQQKRKRALRFASCTGSVTVETALVLPVFLCVLCGLMLLGSLLLTEARIQYALARTADVYAAQYAVERLADNQGSSGAGGGSGSPSAGQAGSSGSGDGTGSLSTRQAGSSSTGSGSLSASQTGSASLSERVRGLADGLLQKAGLQAVFHSVYEETSMDEICIRGGRAGIRLSVSSQGEEDATVKVSASYRLKIGIPFVGEYSFARQAQSMQRVFCGYVEHGDGKTGADSQGVVYVAEHGSVYHTSLSCTHICRRISGSSVDRILSGKKYQACDKCIHEGERPSVLYVTPYGEKYHSSLSCSGLKRTVKAIPKEEAEGMRMCSRCAAKQGKS</sequence>
<dbReference type="AlphaFoldDB" id="A0A9D1X1W9"/>